<evidence type="ECO:0000259" key="1">
    <source>
        <dbReference type="Pfam" id="PF10551"/>
    </source>
</evidence>
<dbReference type="Pfam" id="PF10551">
    <property type="entry name" value="MULE"/>
    <property type="match status" value="1"/>
</dbReference>
<organism evidence="2 3">
    <name type="scientific">Ditylenchus dipsaci</name>
    <dbReference type="NCBI Taxonomy" id="166011"/>
    <lineage>
        <taxon>Eukaryota</taxon>
        <taxon>Metazoa</taxon>
        <taxon>Ecdysozoa</taxon>
        <taxon>Nematoda</taxon>
        <taxon>Chromadorea</taxon>
        <taxon>Rhabditida</taxon>
        <taxon>Tylenchina</taxon>
        <taxon>Tylenchomorpha</taxon>
        <taxon>Sphaerularioidea</taxon>
        <taxon>Anguinidae</taxon>
        <taxon>Anguininae</taxon>
        <taxon>Ditylenchus</taxon>
    </lineage>
</organism>
<evidence type="ECO:0000313" key="2">
    <source>
        <dbReference type="Proteomes" id="UP000887574"/>
    </source>
</evidence>
<protein>
    <submittedName>
        <fullName evidence="3">MULE transposase domain-containing protein</fullName>
    </submittedName>
</protein>
<name>A0A915CQ32_9BILA</name>
<dbReference type="AlphaFoldDB" id="A0A915CQ32"/>
<dbReference type="Proteomes" id="UP000887574">
    <property type="component" value="Unplaced"/>
</dbReference>
<keyword evidence="2" id="KW-1185">Reference proteome</keyword>
<dbReference type="Gene3D" id="2.20.25.240">
    <property type="match status" value="1"/>
</dbReference>
<proteinExistence type="predicted"/>
<evidence type="ECO:0000313" key="3">
    <source>
        <dbReference type="WBParaSite" id="jg10916"/>
    </source>
</evidence>
<accession>A0A915CQ32</accession>
<sequence length="318" mass="36136">MAEMKSEKGKVMAVCGNYPMRKDYVSANKLTQYWRCSMEGCHARAQSAFGSLVLNETRAHDLHGGSPATIETRTRLTKAVIESLPADFNIKRIVTNKRKPKGAAEVDKALAVMELSDEFKKTATGEQFLFFDSRAREPGQSVIIIFISMHGRQLLRLYKNWSIDGTFFSCPLYFKQLFTINVFKENSTLPAAYILLQDKSEYTYRRAMTALFSRLPGVEPKTIMSDFELAPTNVLQQCFPLAVINFCLFHLSQNLFSQLGKRGLKSLYDNLETRILLRSFAALAFLPVAEVANGFEEVVAELEAKILDKVWRQRRQES</sequence>
<reference evidence="3" key="1">
    <citation type="submission" date="2022-11" db="UniProtKB">
        <authorList>
            <consortium name="WormBaseParasite"/>
        </authorList>
    </citation>
    <scope>IDENTIFICATION</scope>
</reference>
<dbReference type="InterPro" id="IPR018289">
    <property type="entry name" value="MULE_transposase_dom"/>
</dbReference>
<dbReference type="WBParaSite" id="jg10916">
    <property type="protein sequence ID" value="jg10916"/>
    <property type="gene ID" value="jg10916"/>
</dbReference>
<feature type="domain" description="MULE transposase" evidence="1">
    <location>
        <begin position="161"/>
        <end position="254"/>
    </location>
</feature>